<dbReference type="AlphaFoldDB" id="A0AAE6G563"/>
<dbReference type="GO" id="GO:0016765">
    <property type="term" value="F:transferase activity, transferring alkyl or aryl (other than methyl) groups"/>
    <property type="evidence" value="ECO:0007669"/>
    <property type="project" value="InterPro"/>
</dbReference>
<dbReference type="InterPro" id="IPR036424">
    <property type="entry name" value="UPP_synth-like_sf"/>
</dbReference>
<gene>
    <name evidence="1" type="ORF">BHS09_30740</name>
</gene>
<sequence>MPDKTPDISAAEPMSLDQFLAAPIEQVRRIAPATLIWVVEGTRRSAALAGIDVSSEDYAHWSISQMKACVELFFHHGVRHVITPLLTPSQFAEVTPHYRERLFDWVALFVKEFSLLTTSQHQDWRLRLLGAESLPDELRPLSEKVAAATPRGKHTLWCSVVAQSGAPWNELLQAVIRTGARTREDAIRALYGEDIPLAQLMIAFGKPMVSPEQVPPLLQGPMDCYFTQRPGYRLTERELRTVLYDHAYLRRTWRADKTGRAEEAISHRRAWEEGPMVGLGIRLGPFWYPAPMTVPPLEDTH</sequence>
<protein>
    <submittedName>
        <fullName evidence="1">Uncharacterized protein</fullName>
    </submittedName>
</protein>
<name>A0AAE6G563_MYXXA</name>
<evidence type="ECO:0000313" key="2">
    <source>
        <dbReference type="Proteomes" id="UP000320179"/>
    </source>
</evidence>
<dbReference type="EMBL" id="CP017174">
    <property type="protein sequence ID" value="QDE71007.1"/>
    <property type="molecule type" value="Genomic_DNA"/>
</dbReference>
<reference evidence="1 2" key="1">
    <citation type="journal article" date="2019" name="Science">
        <title>Social genes are selection hotspots in kin groups of a soil microbe.</title>
        <authorList>
            <person name="Wielgoss S."/>
            <person name="Wolfensberger R."/>
            <person name="Sun L."/>
            <person name="Fiegna F."/>
            <person name="Velicer G.J."/>
        </authorList>
    </citation>
    <scope>NUCLEOTIDE SEQUENCE [LARGE SCALE GENOMIC DNA]</scope>
    <source>
        <strain evidence="1 2">MC3.5.9c15</strain>
    </source>
</reference>
<accession>A0AAE6G563</accession>
<dbReference type="Proteomes" id="UP000320179">
    <property type="component" value="Chromosome"/>
</dbReference>
<proteinExistence type="predicted"/>
<organism evidence="1 2">
    <name type="scientific">Myxococcus xanthus</name>
    <dbReference type="NCBI Taxonomy" id="34"/>
    <lineage>
        <taxon>Bacteria</taxon>
        <taxon>Pseudomonadati</taxon>
        <taxon>Myxococcota</taxon>
        <taxon>Myxococcia</taxon>
        <taxon>Myxococcales</taxon>
        <taxon>Cystobacterineae</taxon>
        <taxon>Myxococcaceae</taxon>
        <taxon>Myxococcus</taxon>
    </lineage>
</organism>
<evidence type="ECO:0000313" key="1">
    <source>
        <dbReference type="EMBL" id="QDE71007.1"/>
    </source>
</evidence>
<dbReference type="Gene3D" id="3.40.1180.10">
    <property type="entry name" value="Decaprenyl diphosphate synthase-like"/>
    <property type="match status" value="1"/>
</dbReference>